<name>A0A318JW07_9NOCA</name>
<proteinExistence type="predicted"/>
<dbReference type="EMBL" id="QJKF01000008">
    <property type="protein sequence ID" value="PXX61643.1"/>
    <property type="molecule type" value="Genomic_DNA"/>
</dbReference>
<gene>
    <name evidence="1" type="ORF">DFR70_108201</name>
</gene>
<evidence type="ECO:0000313" key="1">
    <source>
        <dbReference type="EMBL" id="PXX61643.1"/>
    </source>
</evidence>
<dbReference type="Proteomes" id="UP000247569">
    <property type="component" value="Unassembled WGS sequence"/>
</dbReference>
<accession>A0A318JW07</accession>
<evidence type="ECO:0000313" key="2">
    <source>
        <dbReference type="Proteomes" id="UP000247569"/>
    </source>
</evidence>
<dbReference type="AlphaFoldDB" id="A0A318JW07"/>
<reference evidence="1 2" key="1">
    <citation type="submission" date="2018-05" db="EMBL/GenBank/DDBJ databases">
        <title>Genomic Encyclopedia of Type Strains, Phase IV (KMG-IV): sequencing the most valuable type-strain genomes for metagenomic binning, comparative biology and taxonomic classification.</title>
        <authorList>
            <person name="Goeker M."/>
        </authorList>
    </citation>
    <scope>NUCLEOTIDE SEQUENCE [LARGE SCALE GENOMIC DNA]</scope>
    <source>
        <strain evidence="1 2">DSM 44704</strain>
    </source>
</reference>
<dbReference type="RefSeq" id="WP_040739225.1">
    <property type="nucleotide sequence ID" value="NZ_QJKF01000008.1"/>
</dbReference>
<sequence>MLPLAELRAIFEADDAAKLALAPNDSPPRGWHYGDGGLQAIGANGRPDPNCRPPALGFAGRVALEATSSLVVDDAHG</sequence>
<organism evidence="1 2">
    <name type="scientific">Nocardia tenerifensis</name>
    <dbReference type="NCBI Taxonomy" id="228006"/>
    <lineage>
        <taxon>Bacteria</taxon>
        <taxon>Bacillati</taxon>
        <taxon>Actinomycetota</taxon>
        <taxon>Actinomycetes</taxon>
        <taxon>Mycobacteriales</taxon>
        <taxon>Nocardiaceae</taxon>
        <taxon>Nocardia</taxon>
    </lineage>
</organism>
<comment type="caution">
    <text evidence="1">The sequence shown here is derived from an EMBL/GenBank/DDBJ whole genome shotgun (WGS) entry which is preliminary data.</text>
</comment>
<keyword evidence="2" id="KW-1185">Reference proteome</keyword>
<protein>
    <submittedName>
        <fullName evidence="1">Uncharacterized protein</fullName>
    </submittedName>
</protein>